<dbReference type="AlphaFoldDB" id="A0A402AH97"/>
<protein>
    <recommendedName>
        <fullName evidence="4">Glycosyltransferase RgtA/B/C/D-like domain-containing protein</fullName>
    </recommendedName>
</protein>
<feature type="transmembrane region" description="Helical" evidence="1">
    <location>
        <begin position="21"/>
        <end position="42"/>
    </location>
</feature>
<keyword evidence="1" id="KW-1133">Transmembrane helix</keyword>
<evidence type="ECO:0000256" key="1">
    <source>
        <dbReference type="SAM" id="Phobius"/>
    </source>
</evidence>
<feature type="transmembrane region" description="Helical" evidence="1">
    <location>
        <begin position="74"/>
        <end position="91"/>
    </location>
</feature>
<reference evidence="3" key="1">
    <citation type="submission" date="2018-12" db="EMBL/GenBank/DDBJ databases">
        <title>Tengunoibacter tsumagoiensis gen. nov., sp. nov., Dictyobacter kobayashii sp. nov., D. alpinus sp. nov., and D. joshuensis sp. nov. and description of Dictyobacteraceae fam. nov. within the order Ktedonobacterales isolated from Tengu-no-mugimeshi.</title>
        <authorList>
            <person name="Wang C.M."/>
            <person name="Zheng Y."/>
            <person name="Sakai Y."/>
            <person name="Toyoda A."/>
            <person name="Minakuchi Y."/>
            <person name="Abe K."/>
            <person name="Yokota A."/>
            <person name="Yabe S."/>
        </authorList>
    </citation>
    <scope>NUCLEOTIDE SEQUENCE [LARGE SCALE GENOMIC DNA]</scope>
    <source>
        <strain evidence="3">Uno11</strain>
    </source>
</reference>
<evidence type="ECO:0008006" key="4">
    <source>
        <dbReference type="Google" id="ProtNLM"/>
    </source>
</evidence>
<gene>
    <name evidence="2" type="ORF">KDK_22910</name>
</gene>
<evidence type="ECO:0000313" key="3">
    <source>
        <dbReference type="Proteomes" id="UP000287188"/>
    </source>
</evidence>
<sequence length="220" mass="24981">MVTLPGAALGVYYSLKKHGDATIFVIWLVATLPLFFLVPLNINRSNAIFIPLIALSAIGISGLFNDISYKNVKWLFLIVILAITLSYSGLFCSDYFTNYNSYIGYAFNDGLDQAFLTTKTQATSGEPIYFSASIPMNYVYLLYFLHIDPYDFQHHSSVIAVGDTYKVLSYRKYYFYLTEPQLTAAPSYIAILKGGEQINCHSYQVLYYQGAWMVERCNNR</sequence>
<dbReference type="EMBL" id="BIFS01000001">
    <property type="protein sequence ID" value="GCE18491.1"/>
    <property type="molecule type" value="Genomic_DNA"/>
</dbReference>
<proteinExistence type="predicted"/>
<keyword evidence="1" id="KW-0472">Membrane</keyword>
<feature type="transmembrane region" description="Helical" evidence="1">
    <location>
        <begin position="48"/>
        <end position="67"/>
    </location>
</feature>
<evidence type="ECO:0000313" key="2">
    <source>
        <dbReference type="EMBL" id="GCE18491.1"/>
    </source>
</evidence>
<dbReference type="Proteomes" id="UP000287188">
    <property type="component" value="Unassembled WGS sequence"/>
</dbReference>
<name>A0A402AH97_9CHLR</name>
<comment type="caution">
    <text evidence="2">The sequence shown here is derived from an EMBL/GenBank/DDBJ whole genome shotgun (WGS) entry which is preliminary data.</text>
</comment>
<organism evidence="2 3">
    <name type="scientific">Dictyobacter kobayashii</name>
    <dbReference type="NCBI Taxonomy" id="2014872"/>
    <lineage>
        <taxon>Bacteria</taxon>
        <taxon>Bacillati</taxon>
        <taxon>Chloroflexota</taxon>
        <taxon>Ktedonobacteria</taxon>
        <taxon>Ktedonobacterales</taxon>
        <taxon>Dictyobacteraceae</taxon>
        <taxon>Dictyobacter</taxon>
    </lineage>
</organism>
<keyword evidence="3" id="KW-1185">Reference proteome</keyword>
<keyword evidence="1" id="KW-0812">Transmembrane</keyword>
<accession>A0A402AH97</accession>